<name>A0ACD3AGL1_9AGAR</name>
<evidence type="ECO:0000313" key="2">
    <source>
        <dbReference type="Proteomes" id="UP000308600"/>
    </source>
</evidence>
<keyword evidence="2" id="KW-1185">Reference proteome</keyword>
<gene>
    <name evidence="1" type="ORF">BDN72DRAFT_846313</name>
</gene>
<protein>
    <submittedName>
        <fullName evidence="1">Uncharacterized protein</fullName>
    </submittedName>
</protein>
<dbReference type="EMBL" id="ML208463">
    <property type="protein sequence ID" value="TFK64737.1"/>
    <property type="molecule type" value="Genomic_DNA"/>
</dbReference>
<proteinExistence type="predicted"/>
<organism evidence="1 2">
    <name type="scientific">Pluteus cervinus</name>
    <dbReference type="NCBI Taxonomy" id="181527"/>
    <lineage>
        <taxon>Eukaryota</taxon>
        <taxon>Fungi</taxon>
        <taxon>Dikarya</taxon>
        <taxon>Basidiomycota</taxon>
        <taxon>Agaricomycotina</taxon>
        <taxon>Agaricomycetes</taxon>
        <taxon>Agaricomycetidae</taxon>
        <taxon>Agaricales</taxon>
        <taxon>Pluteineae</taxon>
        <taxon>Pluteaceae</taxon>
        <taxon>Pluteus</taxon>
    </lineage>
</organism>
<dbReference type="Proteomes" id="UP000308600">
    <property type="component" value="Unassembled WGS sequence"/>
</dbReference>
<sequence length="425" mass="48962">MAPDEMIHLTRDPLPVELLLKIFLAANEIPEREQIRLAMFLRIASVCHQWRQIIFSTSGFVNKFTMTHRLEKGEGPLARILERGQSWLALSDPLPCTLKVTLNGHKLCDEHPPLSLFQPLFLSISSRLHDLMLVGHDHYWEELLATLPPLPNLRTYRSLSSCGKQTQTLDLTFSPNIPWSELTMLAIRERYTVHIEDPIESLFRCPNLTTFYYRCSFSEPTSTHPIVTRSPQQFLHLKRISIDLDPGSAGDTIILLFQSLRLPALEDLYIKAETWETVDVSFVFNKLYERDPFKLRLLNLEGITIHVDSLTNLLSVLPFLESLELCSISCPYDALLRNLIFSPKDKNPMLPRLEMVTIRQREFDAGVGTVVDFVESRWWVDDGGSEREPSLRTFKLVGGKLDLKEKVLLWKSQGMDIEYKDEGWQ</sequence>
<accession>A0ACD3AGL1</accession>
<evidence type="ECO:0000313" key="1">
    <source>
        <dbReference type="EMBL" id="TFK64737.1"/>
    </source>
</evidence>
<reference evidence="1 2" key="1">
    <citation type="journal article" date="2019" name="Nat. Ecol. Evol.">
        <title>Megaphylogeny resolves global patterns of mushroom evolution.</title>
        <authorList>
            <person name="Varga T."/>
            <person name="Krizsan K."/>
            <person name="Foldi C."/>
            <person name="Dima B."/>
            <person name="Sanchez-Garcia M."/>
            <person name="Sanchez-Ramirez S."/>
            <person name="Szollosi G.J."/>
            <person name="Szarkandi J.G."/>
            <person name="Papp V."/>
            <person name="Albert L."/>
            <person name="Andreopoulos W."/>
            <person name="Angelini C."/>
            <person name="Antonin V."/>
            <person name="Barry K.W."/>
            <person name="Bougher N.L."/>
            <person name="Buchanan P."/>
            <person name="Buyck B."/>
            <person name="Bense V."/>
            <person name="Catcheside P."/>
            <person name="Chovatia M."/>
            <person name="Cooper J."/>
            <person name="Damon W."/>
            <person name="Desjardin D."/>
            <person name="Finy P."/>
            <person name="Geml J."/>
            <person name="Haridas S."/>
            <person name="Hughes K."/>
            <person name="Justo A."/>
            <person name="Karasinski D."/>
            <person name="Kautmanova I."/>
            <person name="Kiss B."/>
            <person name="Kocsube S."/>
            <person name="Kotiranta H."/>
            <person name="LaButti K.M."/>
            <person name="Lechner B.E."/>
            <person name="Liimatainen K."/>
            <person name="Lipzen A."/>
            <person name="Lukacs Z."/>
            <person name="Mihaltcheva S."/>
            <person name="Morgado L.N."/>
            <person name="Niskanen T."/>
            <person name="Noordeloos M.E."/>
            <person name="Ohm R.A."/>
            <person name="Ortiz-Santana B."/>
            <person name="Ovrebo C."/>
            <person name="Racz N."/>
            <person name="Riley R."/>
            <person name="Savchenko A."/>
            <person name="Shiryaev A."/>
            <person name="Soop K."/>
            <person name="Spirin V."/>
            <person name="Szebenyi C."/>
            <person name="Tomsovsky M."/>
            <person name="Tulloss R.E."/>
            <person name="Uehling J."/>
            <person name="Grigoriev I.V."/>
            <person name="Vagvolgyi C."/>
            <person name="Papp T."/>
            <person name="Martin F.M."/>
            <person name="Miettinen O."/>
            <person name="Hibbett D.S."/>
            <person name="Nagy L.G."/>
        </authorList>
    </citation>
    <scope>NUCLEOTIDE SEQUENCE [LARGE SCALE GENOMIC DNA]</scope>
    <source>
        <strain evidence="1 2">NL-1719</strain>
    </source>
</reference>